<dbReference type="EMBL" id="JBHSML010000001">
    <property type="protein sequence ID" value="MFC5514228.1"/>
    <property type="molecule type" value="Genomic_DNA"/>
</dbReference>
<name>A0ABW0PPF4_9HYPH</name>
<proteinExistence type="inferred from homology"/>
<organism evidence="3 4">
    <name type="scientific">Kaistia terrae</name>
    <dbReference type="NCBI Taxonomy" id="537017"/>
    <lineage>
        <taxon>Bacteria</taxon>
        <taxon>Pseudomonadati</taxon>
        <taxon>Pseudomonadota</taxon>
        <taxon>Alphaproteobacteria</taxon>
        <taxon>Hyphomicrobiales</taxon>
        <taxon>Kaistiaceae</taxon>
        <taxon>Kaistia</taxon>
    </lineage>
</organism>
<dbReference type="InterPro" id="IPR005545">
    <property type="entry name" value="YCII"/>
</dbReference>
<dbReference type="PANTHER" id="PTHR33606:SF3">
    <property type="entry name" value="PROTEIN YCII"/>
    <property type="match status" value="1"/>
</dbReference>
<feature type="domain" description="YCII-related" evidence="2">
    <location>
        <begin position="1"/>
        <end position="91"/>
    </location>
</feature>
<evidence type="ECO:0000313" key="3">
    <source>
        <dbReference type="EMBL" id="MFC5514228.1"/>
    </source>
</evidence>
<dbReference type="InterPro" id="IPR011008">
    <property type="entry name" value="Dimeric_a/b-barrel"/>
</dbReference>
<comment type="caution">
    <text evidence="3">The sequence shown here is derived from an EMBL/GenBank/DDBJ whole genome shotgun (WGS) entry which is preliminary data.</text>
</comment>
<evidence type="ECO:0000313" key="4">
    <source>
        <dbReference type="Proteomes" id="UP001596150"/>
    </source>
</evidence>
<sequence length="98" mass="10981">MQFTIIARDDTAEGTLERRQANRNLHLERIHALKAEGVIIDGGAMLDESGKMIGSIVLCDVPDRAALDALIASEIYYQQGVWKDLDILPFRRVAWRSA</sequence>
<reference evidence="4" key="1">
    <citation type="journal article" date="2019" name="Int. J. Syst. Evol. Microbiol.">
        <title>The Global Catalogue of Microorganisms (GCM) 10K type strain sequencing project: providing services to taxonomists for standard genome sequencing and annotation.</title>
        <authorList>
            <consortium name="The Broad Institute Genomics Platform"/>
            <consortium name="The Broad Institute Genome Sequencing Center for Infectious Disease"/>
            <person name="Wu L."/>
            <person name="Ma J."/>
        </authorList>
    </citation>
    <scope>NUCLEOTIDE SEQUENCE [LARGE SCALE GENOMIC DNA]</scope>
    <source>
        <strain evidence="4">KACC 12633</strain>
    </source>
</reference>
<dbReference type="RefSeq" id="WP_266344853.1">
    <property type="nucleotide sequence ID" value="NZ_JAPKNH010000006.1"/>
</dbReference>
<gene>
    <name evidence="3" type="ORF">ACFPP9_00480</name>
</gene>
<accession>A0ABW0PPF4</accession>
<dbReference type="Pfam" id="PF03795">
    <property type="entry name" value="YCII"/>
    <property type="match status" value="1"/>
</dbReference>
<dbReference type="SUPFAM" id="SSF54909">
    <property type="entry name" value="Dimeric alpha+beta barrel"/>
    <property type="match status" value="1"/>
</dbReference>
<dbReference type="InterPro" id="IPR051807">
    <property type="entry name" value="Sec-metab_biosynth-assoc"/>
</dbReference>
<evidence type="ECO:0000256" key="1">
    <source>
        <dbReference type="ARBA" id="ARBA00007689"/>
    </source>
</evidence>
<dbReference type="PANTHER" id="PTHR33606">
    <property type="entry name" value="PROTEIN YCII"/>
    <property type="match status" value="1"/>
</dbReference>
<dbReference type="Gene3D" id="3.30.70.1060">
    <property type="entry name" value="Dimeric alpha+beta barrel"/>
    <property type="match status" value="1"/>
</dbReference>
<dbReference type="Proteomes" id="UP001596150">
    <property type="component" value="Unassembled WGS sequence"/>
</dbReference>
<protein>
    <submittedName>
        <fullName evidence="3">YciI family protein</fullName>
    </submittedName>
</protein>
<keyword evidence="4" id="KW-1185">Reference proteome</keyword>
<comment type="similarity">
    <text evidence="1">Belongs to the YciI family.</text>
</comment>
<evidence type="ECO:0000259" key="2">
    <source>
        <dbReference type="Pfam" id="PF03795"/>
    </source>
</evidence>